<gene>
    <name evidence="2" type="ORF">AJ79_08514</name>
</gene>
<name>A0A2B7WSI7_9EURO</name>
<evidence type="ECO:0000313" key="3">
    <source>
        <dbReference type="Proteomes" id="UP000223968"/>
    </source>
</evidence>
<evidence type="ECO:0000313" key="2">
    <source>
        <dbReference type="EMBL" id="PGG99440.1"/>
    </source>
</evidence>
<dbReference type="AlphaFoldDB" id="A0A2B7WSI7"/>
<evidence type="ECO:0008006" key="4">
    <source>
        <dbReference type="Google" id="ProtNLM"/>
    </source>
</evidence>
<protein>
    <recommendedName>
        <fullName evidence="4">Myb-like domain-containing protein</fullName>
    </recommendedName>
</protein>
<organism evidence="2 3">
    <name type="scientific">Helicocarpus griseus UAMH5409</name>
    <dbReference type="NCBI Taxonomy" id="1447875"/>
    <lineage>
        <taxon>Eukaryota</taxon>
        <taxon>Fungi</taxon>
        <taxon>Dikarya</taxon>
        <taxon>Ascomycota</taxon>
        <taxon>Pezizomycotina</taxon>
        <taxon>Eurotiomycetes</taxon>
        <taxon>Eurotiomycetidae</taxon>
        <taxon>Onygenales</taxon>
        <taxon>Ajellomycetaceae</taxon>
        <taxon>Helicocarpus</taxon>
    </lineage>
</organism>
<keyword evidence="3" id="KW-1185">Reference proteome</keyword>
<comment type="caution">
    <text evidence="2">The sequence shown here is derived from an EMBL/GenBank/DDBJ whole genome shotgun (WGS) entry which is preliminary data.</text>
</comment>
<dbReference type="Proteomes" id="UP000223968">
    <property type="component" value="Unassembled WGS sequence"/>
</dbReference>
<feature type="region of interest" description="Disordered" evidence="1">
    <location>
        <begin position="1"/>
        <end position="22"/>
    </location>
</feature>
<sequence length="120" mass="13599">MSYKEIKEQGNFSEAESTLRGRFRTLTKRKEQRVRKPGWQEKDVRLLCDAVRKFVTPTRGGGGGGTSGEDIKSPKVSWKQVGEYISKNGGSYHFGNATCKKKWAQIQRDVMTLPAEQRFG</sequence>
<accession>A0A2B7WSI7</accession>
<dbReference type="STRING" id="1447875.A0A2B7WSI7"/>
<dbReference type="EMBL" id="PDNB01000203">
    <property type="protein sequence ID" value="PGG99440.1"/>
    <property type="molecule type" value="Genomic_DNA"/>
</dbReference>
<evidence type="ECO:0000256" key="1">
    <source>
        <dbReference type="SAM" id="MobiDB-lite"/>
    </source>
</evidence>
<proteinExistence type="predicted"/>
<reference evidence="2 3" key="1">
    <citation type="submission" date="2017-10" db="EMBL/GenBank/DDBJ databases">
        <title>Comparative genomics in systemic dimorphic fungi from Ajellomycetaceae.</title>
        <authorList>
            <person name="Munoz J.F."/>
            <person name="Mcewen J.G."/>
            <person name="Clay O.K."/>
            <person name="Cuomo C.A."/>
        </authorList>
    </citation>
    <scope>NUCLEOTIDE SEQUENCE [LARGE SCALE GENOMIC DNA]</scope>
    <source>
        <strain evidence="2 3">UAMH5409</strain>
    </source>
</reference>
<dbReference type="OrthoDB" id="3439209at2759"/>